<sequence>MDALPEESLEEAPIKRHPCPPPMYPRDEHGKPVLTSADGARISRGYFYVNRRRLAREAIPNPTYRADCNCKLLQLPHPILLQISVYLDYDKAVFALLGLPASRVTRKTTIIERKRVSSKPKPASNPKRESKFQHESKPKQENEPKRKGGPGRRRLYPRDEDGKPIHFNADGSRIAKKPKYNNVNRTLRAKGRCRKKRADLPGSGSDD</sequence>
<protein>
    <submittedName>
        <fullName evidence="2">Uncharacterized protein</fullName>
    </submittedName>
</protein>
<feature type="compositionally biased region" description="Basic and acidic residues" evidence="1">
    <location>
        <begin position="126"/>
        <end position="146"/>
    </location>
</feature>
<gene>
    <name evidence="2" type="ORF">N0V87_004025</name>
</gene>
<accession>A0A9W9C0T3</accession>
<comment type="caution">
    <text evidence="2">The sequence shown here is derived from an EMBL/GenBank/DDBJ whole genome shotgun (WGS) entry which is preliminary data.</text>
</comment>
<evidence type="ECO:0000313" key="2">
    <source>
        <dbReference type="EMBL" id="KAJ4338257.1"/>
    </source>
</evidence>
<evidence type="ECO:0000313" key="3">
    <source>
        <dbReference type="Proteomes" id="UP001140562"/>
    </source>
</evidence>
<proteinExistence type="predicted"/>
<evidence type="ECO:0000256" key="1">
    <source>
        <dbReference type="SAM" id="MobiDB-lite"/>
    </source>
</evidence>
<dbReference type="OrthoDB" id="10558671at2759"/>
<name>A0A9W9C0T3_9PLEO</name>
<keyword evidence="3" id="KW-1185">Reference proteome</keyword>
<reference evidence="2" key="1">
    <citation type="submission" date="2022-10" db="EMBL/GenBank/DDBJ databases">
        <title>Tapping the CABI collections for fungal endophytes: first genome assemblies for Collariella, Neodidymelliopsis, Ascochyta clinopodiicola, Didymella pomorum, Didymosphaeria variabile, Neocosmospora piperis and Neocucurbitaria cava.</title>
        <authorList>
            <person name="Hill R."/>
        </authorList>
    </citation>
    <scope>NUCLEOTIDE SEQUENCE</scope>
    <source>
        <strain evidence="2">IMI 360193</strain>
    </source>
</reference>
<feature type="region of interest" description="Disordered" evidence="1">
    <location>
        <begin position="112"/>
        <end position="207"/>
    </location>
</feature>
<dbReference type="EMBL" id="JAPEUV010000031">
    <property type="protein sequence ID" value="KAJ4338257.1"/>
    <property type="molecule type" value="Genomic_DNA"/>
</dbReference>
<feature type="compositionally biased region" description="Acidic residues" evidence="1">
    <location>
        <begin position="1"/>
        <end position="10"/>
    </location>
</feature>
<feature type="region of interest" description="Disordered" evidence="1">
    <location>
        <begin position="1"/>
        <end position="34"/>
    </location>
</feature>
<dbReference type="Proteomes" id="UP001140562">
    <property type="component" value="Unassembled WGS sequence"/>
</dbReference>
<feature type="compositionally biased region" description="Basic residues" evidence="1">
    <location>
        <begin position="187"/>
        <end position="197"/>
    </location>
</feature>
<organism evidence="2 3">
    <name type="scientific">Didymella glomerata</name>
    <dbReference type="NCBI Taxonomy" id="749621"/>
    <lineage>
        <taxon>Eukaryota</taxon>
        <taxon>Fungi</taxon>
        <taxon>Dikarya</taxon>
        <taxon>Ascomycota</taxon>
        <taxon>Pezizomycotina</taxon>
        <taxon>Dothideomycetes</taxon>
        <taxon>Pleosporomycetidae</taxon>
        <taxon>Pleosporales</taxon>
        <taxon>Pleosporineae</taxon>
        <taxon>Didymellaceae</taxon>
        <taxon>Didymella</taxon>
    </lineage>
</organism>
<dbReference type="AlphaFoldDB" id="A0A9W9C0T3"/>